<dbReference type="Gene3D" id="3.10.20.730">
    <property type="entry name" value="RNAP, epsilon subunit-like"/>
    <property type="match status" value="1"/>
</dbReference>
<keyword evidence="4 5" id="KW-0804">Transcription</keyword>
<comment type="similarity">
    <text evidence="5">Belongs to the RNA polymerase subunit epsilon family.</text>
</comment>
<name>A0ABW4CJK3_9LACO</name>
<dbReference type="Pfam" id="PF07288">
    <property type="entry name" value="RpoY"/>
    <property type="match status" value="1"/>
</dbReference>
<evidence type="ECO:0000256" key="3">
    <source>
        <dbReference type="ARBA" id="ARBA00022695"/>
    </source>
</evidence>
<evidence type="ECO:0000313" key="7">
    <source>
        <dbReference type="Proteomes" id="UP001597196"/>
    </source>
</evidence>
<dbReference type="Proteomes" id="UP001597196">
    <property type="component" value="Unassembled WGS sequence"/>
</dbReference>
<evidence type="ECO:0000256" key="5">
    <source>
        <dbReference type="HAMAP-Rule" id="MF_01553"/>
    </source>
</evidence>
<keyword evidence="3 5" id="KW-0548">Nucleotidyltransferase</keyword>
<organism evidence="6 7">
    <name type="scientific">Lacticaseibacillus mingshuiensis</name>
    <dbReference type="NCBI Taxonomy" id="2799574"/>
    <lineage>
        <taxon>Bacteria</taxon>
        <taxon>Bacillati</taxon>
        <taxon>Bacillota</taxon>
        <taxon>Bacilli</taxon>
        <taxon>Lactobacillales</taxon>
        <taxon>Lactobacillaceae</taxon>
        <taxon>Lacticaseibacillus</taxon>
    </lineage>
</organism>
<keyword evidence="2 5" id="KW-0808">Transferase</keyword>
<evidence type="ECO:0000256" key="4">
    <source>
        <dbReference type="ARBA" id="ARBA00023163"/>
    </source>
</evidence>
<keyword evidence="7" id="KW-1185">Reference proteome</keyword>
<dbReference type="HAMAP" id="MF_01553">
    <property type="entry name" value="RNApol_bact_RpoY"/>
    <property type="match status" value="1"/>
</dbReference>
<proteinExistence type="inferred from homology"/>
<protein>
    <recommendedName>
        <fullName evidence="5">DNA-directed RNA polymerase subunit epsilon</fullName>
        <shortName evidence="5">RNAP epsilon subunit</shortName>
        <ecNumber evidence="5">2.7.7.6</ecNumber>
    </recommendedName>
    <alternativeName>
        <fullName evidence="5">RNA polymerase epsilon subunit</fullName>
    </alternativeName>
    <alternativeName>
        <fullName evidence="5">Transcriptase subunit epsilon</fullName>
    </alternativeName>
</protein>
<dbReference type="EC" id="2.7.7.6" evidence="5"/>
<sequence>MIYKVLYQSDKVRDPRRETTETLYIEAASAVDARAKVEANTPYNIELVQELSGNFLDYEKQEPTFKLTEFPAK</sequence>
<dbReference type="RefSeq" id="WP_203627808.1">
    <property type="nucleotide sequence ID" value="NZ_BOLQ01000015.1"/>
</dbReference>
<evidence type="ECO:0000256" key="2">
    <source>
        <dbReference type="ARBA" id="ARBA00022679"/>
    </source>
</evidence>
<evidence type="ECO:0000313" key="6">
    <source>
        <dbReference type="EMBL" id="MFD1430723.1"/>
    </source>
</evidence>
<dbReference type="NCBIfam" id="NF010188">
    <property type="entry name" value="PRK13667.1"/>
    <property type="match status" value="1"/>
</dbReference>
<accession>A0ABW4CJK3</accession>
<dbReference type="EMBL" id="JBHTOC010000016">
    <property type="protein sequence ID" value="MFD1430723.1"/>
    <property type="molecule type" value="Genomic_DNA"/>
</dbReference>
<comment type="function">
    <text evidence="5">A non-essential component of RNA polymerase (RNAP).</text>
</comment>
<comment type="catalytic activity">
    <reaction evidence="5">
        <text>RNA(n) + a ribonucleoside 5'-triphosphate = RNA(n+1) + diphosphate</text>
        <dbReference type="Rhea" id="RHEA:21248"/>
        <dbReference type="Rhea" id="RHEA-COMP:14527"/>
        <dbReference type="Rhea" id="RHEA-COMP:17342"/>
        <dbReference type="ChEBI" id="CHEBI:33019"/>
        <dbReference type="ChEBI" id="CHEBI:61557"/>
        <dbReference type="ChEBI" id="CHEBI:140395"/>
        <dbReference type="EC" id="2.7.7.6"/>
    </reaction>
</comment>
<evidence type="ECO:0000256" key="1">
    <source>
        <dbReference type="ARBA" id="ARBA00022478"/>
    </source>
</evidence>
<comment type="caution">
    <text evidence="6">The sequence shown here is derived from an EMBL/GenBank/DDBJ whole genome shotgun (WGS) entry which is preliminary data.</text>
</comment>
<reference evidence="7" key="1">
    <citation type="journal article" date="2019" name="Int. J. Syst. Evol. Microbiol.">
        <title>The Global Catalogue of Microorganisms (GCM) 10K type strain sequencing project: providing services to taxonomists for standard genome sequencing and annotation.</title>
        <authorList>
            <consortium name="The Broad Institute Genomics Platform"/>
            <consortium name="The Broad Institute Genome Sequencing Center for Infectious Disease"/>
            <person name="Wu L."/>
            <person name="Ma J."/>
        </authorList>
    </citation>
    <scope>NUCLEOTIDE SEQUENCE [LARGE SCALE GENOMIC DNA]</scope>
    <source>
        <strain evidence="7">CCM 8980</strain>
    </source>
</reference>
<dbReference type="InterPro" id="IPR009907">
    <property type="entry name" value="RpoY"/>
</dbReference>
<dbReference type="GO" id="GO:0003899">
    <property type="term" value="F:DNA-directed RNA polymerase activity"/>
    <property type="evidence" value="ECO:0007669"/>
    <property type="project" value="UniProtKB-EC"/>
</dbReference>
<gene>
    <name evidence="5" type="primary">rpoY</name>
    <name evidence="6" type="ORF">ACFQ4P_10780</name>
</gene>
<keyword evidence="1 5" id="KW-0240">DNA-directed RNA polymerase</keyword>
<comment type="subunit">
    <text evidence="5">RNAP is composed of a core of 2 alpha, a beta and a beta' subunit. The core is associated with a delta subunit, and at least one of epsilon or omega. When a sigma factor is associated with the core the holoenzyme is formed, which can initiate transcription.</text>
</comment>